<evidence type="ECO:0000313" key="2">
    <source>
        <dbReference type="EMBL" id="CAA2136867.1"/>
    </source>
</evidence>
<evidence type="ECO:0000256" key="1">
    <source>
        <dbReference type="SAM" id="Phobius"/>
    </source>
</evidence>
<accession>A0A679JXX5</accession>
<feature type="transmembrane region" description="Helical" evidence="1">
    <location>
        <begin position="6"/>
        <end position="30"/>
    </location>
</feature>
<reference evidence="2" key="1">
    <citation type="submission" date="2019-12" db="EMBL/GenBank/DDBJ databases">
        <authorList>
            <person name="Cremers G."/>
        </authorList>
    </citation>
    <scope>NUCLEOTIDE SEQUENCE</scope>
    <source>
        <strain evidence="2">Mbul2</strain>
        <plasmid evidence="2">1</plasmid>
    </source>
</reference>
<dbReference type="EMBL" id="LR743510">
    <property type="protein sequence ID" value="CAA2136867.1"/>
    <property type="molecule type" value="Genomic_DNA"/>
</dbReference>
<keyword evidence="1" id="KW-0812">Transmembrane</keyword>
<protein>
    <submittedName>
        <fullName evidence="2">Uncharacterized protein</fullName>
    </submittedName>
</protein>
<organism evidence="2">
    <name type="scientific">Methylobacterium bullatum</name>
    <dbReference type="NCBI Taxonomy" id="570505"/>
    <lineage>
        <taxon>Bacteria</taxon>
        <taxon>Pseudomonadati</taxon>
        <taxon>Pseudomonadota</taxon>
        <taxon>Alphaproteobacteria</taxon>
        <taxon>Hyphomicrobiales</taxon>
        <taxon>Methylobacteriaceae</taxon>
        <taxon>Methylobacterium</taxon>
    </lineage>
</organism>
<geneLocation type="plasmid" evidence="2">
    <name>1</name>
</geneLocation>
<dbReference type="AlphaFoldDB" id="A0A679JXX5"/>
<keyword evidence="2" id="KW-0614">Plasmid</keyword>
<feature type="transmembrane region" description="Helical" evidence="1">
    <location>
        <begin position="59"/>
        <end position="80"/>
    </location>
</feature>
<proteinExistence type="predicted"/>
<name>A0A679JXX5_9HYPH</name>
<sequence length="82" mass="8721">MVSWGWFVAHVTAPNVGAIAGILSAVAWFWSACISAKDGITWLSGPPTEVWRAMRLRSLLNAAAAFLSAVAAGCTSWALWNT</sequence>
<keyword evidence="1" id="KW-0472">Membrane</keyword>
<keyword evidence="1" id="KW-1133">Transmembrane helix</keyword>
<gene>
    <name evidence="2" type="ORF">MBLL_00377</name>
</gene>